<feature type="region of interest" description="Disordered" evidence="1">
    <location>
        <begin position="457"/>
        <end position="530"/>
    </location>
</feature>
<dbReference type="InterPro" id="IPR043502">
    <property type="entry name" value="DNA/RNA_pol_sf"/>
</dbReference>
<sequence length="530" mass="61367">MCMFALTVSTAEPKNIKEEIANSAWIEAMQEELHQFDRLQVWELVYKPFGKTEEGIDFEESFALVAHLEAVRIFVSYAAHKSFPIYHMDMKMTFLNGPLMEEVYVAQPDGFVDPDHPEKVYRLKKALYRLKQAPRAWYDELLNFLMSKGFTKCTISPTLVTIRYKEDILLVQIYVDDIIFGSTKPKFSKRFEKLMYIRFEMSLMGEIKFFLGLQIHQSPRGIFINQAKYALEILKKHGMEKCDTAGTPMATKPKLDADLSGKLVDQTDYHSKIGSLMYLTSSRPDIVQAVCYYARYQARSTEKHLKEVKSIFLYLRHTINMGLWYPKDSGFKLTAFSDADHARCIDTRKSTSKGIQFLGSNTLSWKPCKGCSSKLNLPNHRYKRRCCSLIPAESDSLPHAHAQTTKTYYKHQDSRIKKAQVLKTKTSANSDIKDPSSETKLQERLLESFQDDAKYEHVGQDIRSQDRKDDKDKQGKDVKISEQKTMTKAQDQRSHSMKEQAYNIIKTKDSRTQRQSNLKKFKEARFKISP</sequence>
<feature type="compositionally biased region" description="Basic and acidic residues" evidence="1">
    <location>
        <begin position="520"/>
        <end position="530"/>
    </location>
</feature>
<dbReference type="Pfam" id="PF07727">
    <property type="entry name" value="RVT_2"/>
    <property type="match status" value="1"/>
</dbReference>
<name>A0ABQ5G7T3_9ASTR</name>
<proteinExistence type="predicted"/>
<reference evidence="3" key="2">
    <citation type="submission" date="2022-01" db="EMBL/GenBank/DDBJ databases">
        <authorList>
            <person name="Yamashiro T."/>
            <person name="Shiraishi A."/>
            <person name="Satake H."/>
            <person name="Nakayama K."/>
        </authorList>
    </citation>
    <scope>NUCLEOTIDE SEQUENCE</scope>
</reference>
<dbReference type="Proteomes" id="UP001151760">
    <property type="component" value="Unassembled WGS sequence"/>
</dbReference>
<gene>
    <name evidence="3" type="ORF">Tco_1031003</name>
</gene>
<dbReference type="InterPro" id="IPR013103">
    <property type="entry name" value="RVT_2"/>
</dbReference>
<evidence type="ECO:0000313" key="3">
    <source>
        <dbReference type="EMBL" id="GJT71717.1"/>
    </source>
</evidence>
<feature type="compositionally biased region" description="Basic and acidic residues" evidence="1">
    <location>
        <begin position="457"/>
        <end position="482"/>
    </location>
</feature>
<evidence type="ECO:0000259" key="2">
    <source>
        <dbReference type="Pfam" id="PF07727"/>
    </source>
</evidence>
<feature type="region of interest" description="Disordered" evidence="1">
    <location>
        <begin position="420"/>
        <end position="439"/>
    </location>
</feature>
<protein>
    <submittedName>
        <fullName evidence="3">Retrovirus-related pol polyprotein from transposon TNT 1-94</fullName>
    </submittedName>
</protein>
<dbReference type="PANTHER" id="PTHR11439:SF517">
    <property type="entry name" value="CYSTEINE-RICH RLK (RECEPTOR-LIKE PROTEIN KINASE) 8"/>
    <property type="match status" value="1"/>
</dbReference>
<evidence type="ECO:0000313" key="4">
    <source>
        <dbReference type="Proteomes" id="UP001151760"/>
    </source>
</evidence>
<accession>A0ABQ5G7T3</accession>
<comment type="caution">
    <text evidence="3">The sequence shown here is derived from an EMBL/GenBank/DDBJ whole genome shotgun (WGS) entry which is preliminary data.</text>
</comment>
<organism evidence="3 4">
    <name type="scientific">Tanacetum coccineum</name>
    <dbReference type="NCBI Taxonomy" id="301880"/>
    <lineage>
        <taxon>Eukaryota</taxon>
        <taxon>Viridiplantae</taxon>
        <taxon>Streptophyta</taxon>
        <taxon>Embryophyta</taxon>
        <taxon>Tracheophyta</taxon>
        <taxon>Spermatophyta</taxon>
        <taxon>Magnoliopsida</taxon>
        <taxon>eudicotyledons</taxon>
        <taxon>Gunneridae</taxon>
        <taxon>Pentapetalae</taxon>
        <taxon>asterids</taxon>
        <taxon>campanulids</taxon>
        <taxon>Asterales</taxon>
        <taxon>Asteraceae</taxon>
        <taxon>Asteroideae</taxon>
        <taxon>Anthemideae</taxon>
        <taxon>Anthemidinae</taxon>
        <taxon>Tanacetum</taxon>
    </lineage>
</organism>
<dbReference type="SUPFAM" id="SSF56672">
    <property type="entry name" value="DNA/RNA polymerases"/>
    <property type="match status" value="1"/>
</dbReference>
<feature type="domain" description="Reverse transcriptase Ty1/copia-type" evidence="2">
    <location>
        <begin position="43"/>
        <end position="250"/>
    </location>
</feature>
<reference evidence="3" key="1">
    <citation type="journal article" date="2022" name="Int. J. Mol. Sci.">
        <title>Draft Genome of Tanacetum Coccineum: Genomic Comparison of Closely Related Tanacetum-Family Plants.</title>
        <authorList>
            <person name="Yamashiro T."/>
            <person name="Shiraishi A."/>
            <person name="Nakayama K."/>
            <person name="Satake H."/>
        </authorList>
    </citation>
    <scope>NUCLEOTIDE SEQUENCE</scope>
</reference>
<dbReference type="EMBL" id="BQNB010018190">
    <property type="protein sequence ID" value="GJT71717.1"/>
    <property type="molecule type" value="Genomic_DNA"/>
</dbReference>
<dbReference type="PANTHER" id="PTHR11439">
    <property type="entry name" value="GAG-POL-RELATED RETROTRANSPOSON"/>
    <property type="match status" value="1"/>
</dbReference>
<keyword evidence="4" id="KW-1185">Reference proteome</keyword>
<evidence type="ECO:0000256" key="1">
    <source>
        <dbReference type="SAM" id="MobiDB-lite"/>
    </source>
</evidence>